<keyword evidence="3" id="KW-1185">Reference proteome</keyword>
<feature type="region of interest" description="Disordered" evidence="1">
    <location>
        <begin position="345"/>
        <end position="407"/>
    </location>
</feature>
<feature type="region of interest" description="Disordered" evidence="1">
    <location>
        <begin position="95"/>
        <end position="128"/>
    </location>
</feature>
<dbReference type="OrthoDB" id="3066809at2759"/>
<feature type="compositionally biased region" description="Low complexity" evidence="1">
    <location>
        <begin position="227"/>
        <end position="237"/>
    </location>
</feature>
<comment type="caution">
    <text evidence="2">The sequence shown here is derived from an EMBL/GenBank/DDBJ whole genome shotgun (WGS) entry which is preliminary data.</text>
</comment>
<accession>A0A409Y8T5</accession>
<evidence type="ECO:0000313" key="3">
    <source>
        <dbReference type="Proteomes" id="UP000284842"/>
    </source>
</evidence>
<feature type="region of interest" description="Disordered" evidence="1">
    <location>
        <begin position="193"/>
        <end position="313"/>
    </location>
</feature>
<feature type="compositionally biased region" description="Polar residues" evidence="1">
    <location>
        <begin position="31"/>
        <end position="44"/>
    </location>
</feature>
<feature type="region of interest" description="Disordered" evidence="1">
    <location>
        <begin position="1"/>
        <end position="49"/>
    </location>
</feature>
<reference evidence="2 3" key="1">
    <citation type="journal article" date="2018" name="Evol. Lett.">
        <title>Horizontal gene cluster transfer increased hallucinogenic mushroom diversity.</title>
        <authorList>
            <person name="Reynolds H.T."/>
            <person name="Vijayakumar V."/>
            <person name="Gluck-Thaler E."/>
            <person name="Korotkin H.B."/>
            <person name="Matheny P.B."/>
            <person name="Slot J.C."/>
        </authorList>
    </citation>
    <scope>NUCLEOTIDE SEQUENCE [LARGE SCALE GENOMIC DNA]</scope>
    <source>
        <strain evidence="2 3">2629</strain>
    </source>
</reference>
<dbReference type="PANTHER" id="PTHR48148">
    <property type="entry name" value="KERATINOCYTE PROLINE-RICH PROTEIN"/>
    <property type="match status" value="1"/>
</dbReference>
<dbReference type="Proteomes" id="UP000284842">
    <property type="component" value="Unassembled WGS sequence"/>
</dbReference>
<feature type="compositionally biased region" description="Pro residues" evidence="1">
    <location>
        <begin position="238"/>
        <end position="250"/>
    </location>
</feature>
<feature type="compositionally biased region" description="Basic and acidic residues" evidence="1">
    <location>
        <begin position="193"/>
        <end position="213"/>
    </location>
</feature>
<evidence type="ECO:0000313" key="2">
    <source>
        <dbReference type="EMBL" id="PPQ99486.1"/>
    </source>
</evidence>
<feature type="compositionally biased region" description="Pro residues" evidence="1">
    <location>
        <begin position="12"/>
        <end position="26"/>
    </location>
</feature>
<dbReference type="EMBL" id="NHTK01001356">
    <property type="protein sequence ID" value="PPQ99486.1"/>
    <property type="molecule type" value="Genomic_DNA"/>
</dbReference>
<gene>
    <name evidence="2" type="ORF">CVT24_005277</name>
</gene>
<feature type="compositionally biased region" description="Low complexity" evidence="1">
    <location>
        <begin position="117"/>
        <end position="128"/>
    </location>
</feature>
<name>A0A409Y8T5_9AGAR</name>
<feature type="compositionally biased region" description="Low complexity" evidence="1">
    <location>
        <begin position="251"/>
        <end position="305"/>
    </location>
</feature>
<sequence length="506" mass="55556">MSSSTKTMTGPTPLPLPLSSPSPLSLPQPLRSAQWSHHPSTTLNHLRPSQIPNFRHAPVHRASTLIKPQPYPLKVSTNNLNVSATRSTLQPRLAATEAGRRHDPRVPNVSTKSQSITTTGPATGVTGMTTGTTTTISNAPLSQTIETAFKVFNDRFQKDLREFQTVCTRFVIKEMQEKDRWHRLYLEVVKERDEARMSRGYKRTREECDHDSHSPSPQSASPPSPSPLYASQPSPRSASPPPLSGSPGPTPITTTTTSTTVERIPSISHSPTSSPSPVSSSSPSLTPASSSSSSTSSLNPSSSSLPERHPSPPVTNHMIMRFYDFGAAQNIDSFAGVVEDDALPEPKRRKSLDLGEPSPRRGEMKRSRTQSPRVRGTAVGGRTSPVTQHAKVEVKKEEEPHPMPMPKPMSSQAFHATFIAEEFEHVDIMYIRRGDTLVCRACSLKSKPQPSSQPTSAMSEPTSFSVLTPWDDLKRHCVVEHPEECGEVARLHPAEIFELRRRIYGS</sequence>
<proteinExistence type="predicted"/>
<dbReference type="PANTHER" id="PTHR48148:SF3">
    <property type="entry name" value="KERATINOCYTE PROLINE-RICH PROTEIN"/>
    <property type="match status" value="1"/>
</dbReference>
<protein>
    <submittedName>
        <fullName evidence="2">Uncharacterized protein</fullName>
    </submittedName>
</protein>
<evidence type="ECO:0000256" key="1">
    <source>
        <dbReference type="SAM" id="MobiDB-lite"/>
    </source>
</evidence>
<organism evidence="2 3">
    <name type="scientific">Panaeolus cyanescens</name>
    <dbReference type="NCBI Taxonomy" id="181874"/>
    <lineage>
        <taxon>Eukaryota</taxon>
        <taxon>Fungi</taxon>
        <taxon>Dikarya</taxon>
        <taxon>Basidiomycota</taxon>
        <taxon>Agaricomycotina</taxon>
        <taxon>Agaricomycetes</taxon>
        <taxon>Agaricomycetidae</taxon>
        <taxon>Agaricales</taxon>
        <taxon>Agaricineae</taxon>
        <taxon>Galeropsidaceae</taxon>
        <taxon>Panaeolus</taxon>
    </lineage>
</organism>
<feature type="compositionally biased region" description="Basic and acidic residues" evidence="1">
    <location>
        <begin position="390"/>
        <end position="401"/>
    </location>
</feature>
<feature type="compositionally biased region" description="Polar residues" evidence="1">
    <location>
        <begin position="1"/>
        <end position="10"/>
    </location>
</feature>
<dbReference type="AlphaFoldDB" id="A0A409Y8T5"/>
<dbReference type="InParanoid" id="A0A409Y8T5"/>